<organism evidence="8 9">
    <name type="scientific">Phytophthora megakarya</name>
    <dbReference type="NCBI Taxonomy" id="4795"/>
    <lineage>
        <taxon>Eukaryota</taxon>
        <taxon>Sar</taxon>
        <taxon>Stramenopiles</taxon>
        <taxon>Oomycota</taxon>
        <taxon>Peronosporomycetes</taxon>
        <taxon>Peronosporales</taxon>
        <taxon>Peronosporaceae</taxon>
        <taxon>Phytophthora</taxon>
    </lineage>
</organism>
<feature type="domain" description="RxLR effector PexRD54 WY" evidence="7">
    <location>
        <begin position="295"/>
        <end position="331"/>
    </location>
</feature>
<keyword evidence="4" id="KW-0964">Secreted</keyword>
<reference evidence="9" key="1">
    <citation type="submission" date="2017-03" db="EMBL/GenBank/DDBJ databases">
        <title>Phytopthora megakarya and P. palmivora, two closely related causual agents of cacao black pod achieved similar genome size and gene model numbers by different mechanisms.</title>
        <authorList>
            <person name="Ali S."/>
            <person name="Shao J."/>
            <person name="Larry D.J."/>
            <person name="Kronmiller B."/>
            <person name="Shen D."/>
            <person name="Strem M.D."/>
            <person name="Melnick R.L."/>
            <person name="Guiltinan M.J."/>
            <person name="Tyler B.M."/>
            <person name="Meinhardt L.W."/>
            <person name="Bailey B.A."/>
        </authorList>
    </citation>
    <scope>NUCLEOTIDE SEQUENCE [LARGE SCALE GENOMIC DNA]</scope>
    <source>
        <strain evidence="9">zdho120</strain>
    </source>
</reference>
<evidence type="ECO:0000256" key="1">
    <source>
        <dbReference type="ARBA" id="ARBA00004340"/>
    </source>
</evidence>
<keyword evidence="9" id="KW-1185">Reference proteome</keyword>
<comment type="caution">
    <text evidence="8">The sequence shown here is derived from an EMBL/GenBank/DDBJ whole genome shotgun (WGS) entry which is preliminary data.</text>
</comment>
<comment type="similarity">
    <text evidence="3">Belongs to the RxLR effector family.</text>
</comment>
<proteinExistence type="inferred from homology"/>
<dbReference type="Pfam" id="PF22748">
    <property type="entry name" value="PexRD54_WY"/>
    <property type="match status" value="2"/>
</dbReference>
<evidence type="ECO:0000256" key="2">
    <source>
        <dbReference type="ARBA" id="ARBA00004613"/>
    </source>
</evidence>
<dbReference type="GO" id="GO:0005576">
    <property type="term" value="C:extracellular region"/>
    <property type="evidence" value="ECO:0007669"/>
    <property type="project" value="UniProtKB-SubCell"/>
</dbReference>
<dbReference type="GO" id="GO:0043657">
    <property type="term" value="C:host cell"/>
    <property type="evidence" value="ECO:0007669"/>
    <property type="project" value="UniProtKB-SubCell"/>
</dbReference>
<sequence>MDPPTLKLATKLEMDQMQHWLTTRKDPDEVFQLLQLNMAGSNIFEKAAFPTWVKYVDDLNSKYPEDPTWMYTTLAKYVNDNVLFQMTYVAKKSENTKAIATKVEDEWFQSGLQNRKTPAKALLNLELGTTADSGLESSLLSTWARYTEVFGRRYPEEKSTMIETLTKNFDDFDVTKILHIAKTEELTNPLATKLEAAQLKLWLNSGKSTDDIFKLLKLDQDINDYSFQDKILLSTWVSYLDLFITKHPDKKDVLFSALEFRLNDRPFNEIISMAKKFSSLESTAIRIQNSQFPSFLASNKSPRNVFTLLRLADEGDDILGTPVFQMWMKYVEDFNKRNPARKESWFNPIRIECEWGGIRMIDKAMQNPSTVDIGKKLEREWLNYWLDEGNTPEVVFRWLNLVKAGGRALADRKFKTWTSYLDEFSKKYPTEAITVIDGLRANYNDINLLGVFKEAKNNPTTEKLTINLENTLIDKWVAEKKSVEFLQKQLGHVDTSKDMIQRFTAKLEKIRNHTS</sequence>
<evidence type="ECO:0000256" key="5">
    <source>
        <dbReference type="ARBA" id="ARBA00022729"/>
    </source>
</evidence>
<dbReference type="EMBL" id="NBNE01007165">
    <property type="protein sequence ID" value="OWZ01013.1"/>
    <property type="molecule type" value="Genomic_DNA"/>
</dbReference>
<feature type="domain" description="RxLR effector PexRD54 WY" evidence="7">
    <location>
        <begin position="16"/>
        <end position="56"/>
    </location>
</feature>
<evidence type="ECO:0000259" key="7">
    <source>
        <dbReference type="Pfam" id="PF22748"/>
    </source>
</evidence>
<protein>
    <submittedName>
        <fullName evidence="8">Avirulence (Avh) protein</fullName>
    </submittedName>
</protein>
<evidence type="ECO:0000256" key="4">
    <source>
        <dbReference type="ARBA" id="ARBA00022525"/>
    </source>
</evidence>
<dbReference type="Proteomes" id="UP000198211">
    <property type="component" value="Unassembled WGS sequence"/>
</dbReference>
<dbReference type="InterPro" id="IPR054463">
    <property type="entry name" value="PexRD54_WY"/>
</dbReference>
<dbReference type="AlphaFoldDB" id="A0A225V6N2"/>
<gene>
    <name evidence="8" type="ORF">PHMEG_00027676</name>
</gene>
<keyword evidence="6" id="KW-0843">Virulence</keyword>
<keyword evidence="5" id="KW-0732">Signal</keyword>
<evidence type="ECO:0000313" key="9">
    <source>
        <dbReference type="Proteomes" id="UP000198211"/>
    </source>
</evidence>
<name>A0A225V6N2_9STRA</name>
<accession>A0A225V6N2</accession>
<comment type="subcellular location">
    <subcellularLocation>
        <location evidence="1">Host cell</location>
    </subcellularLocation>
    <subcellularLocation>
        <location evidence="2">Secreted</location>
    </subcellularLocation>
</comment>
<evidence type="ECO:0000256" key="6">
    <source>
        <dbReference type="ARBA" id="ARBA00023026"/>
    </source>
</evidence>
<dbReference type="OrthoDB" id="128291at2759"/>
<evidence type="ECO:0000313" key="8">
    <source>
        <dbReference type="EMBL" id="OWZ01013.1"/>
    </source>
</evidence>
<evidence type="ECO:0000256" key="3">
    <source>
        <dbReference type="ARBA" id="ARBA00010400"/>
    </source>
</evidence>